<dbReference type="InterPro" id="IPR000073">
    <property type="entry name" value="AB_hydrolase_1"/>
</dbReference>
<name>A0A0D1I8N6_BACIU</name>
<dbReference type="FunFam" id="3.40.50.1820:FF:000149">
    <property type="entry name" value="Alpha/beta hydrolase fold"/>
    <property type="match status" value="1"/>
</dbReference>
<evidence type="ECO:0000259" key="1">
    <source>
        <dbReference type="Pfam" id="PF00561"/>
    </source>
</evidence>
<dbReference type="PRINTS" id="PR00412">
    <property type="entry name" value="EPOXHYDRLASE"/>
</dbReference>
<accession>A0A0D1I8N6</accession>
<dbReference type="Proteomes" id="UP001214898">
    <property type="component" value="Chromosome"/>
</dbReference>
<dbReference type="SUPFAM" id="SSF53474">
    <property type="entry name" value="alpha/beta-Hydrolases"/>
    <property type="match status" value="1"/>
</dbReference>
<proteinExistence type="predicted"/>
<sequence length="273" mass="31311">MEAVSPIRRFTVDGVNVYYEHYQNPGRQTLVCVHGFLSSAFSFRKVIPLLRDKYDIIALDLPPFGQSEKSRTFIYTYQNLAKLVIGILEHLQVKQAVLVGHSMGGQISLSAALQKPELFSKVVLLCSSGYLKRSHPTIIFGTHIPYFHLYIKRWLSKEGVMKNLLNVVHDKSLIDEEMIDGYGRPFQDEQIFKAMTRFIRHREGDLEPEQLKKMNKPALLIWGEEDRIVPMEIGKRLHADLPNSVLYSLAQTGHLVPEERPELVSEHIADFIN</sequence>
<protein>
    <submittedName>
        <fullName evidence="3">Alpha/beta hydrolase</fullName>
    </submittedName>
</protein>
<dbReference type="Proteomes" id="UP000032247">
    <property type="component" value="Unassembled WGS sequence"/>
</dbReference>
<dbReference type="PANTHER" id="PTHR46438">
    <property type="entry name" value="ALPHA/BETA-HYDROLASES SUPERFAMILY PROTEIN"/>
    <property type="match status" value="1"/>
</dbReference>
<dbReference type="InterPro" id="IPR029058">
    <property type="entry name" value="AB_hydrolase_fold"/>
</dbReference>
<dbReference type="EMBL" id="CP120576">
    <property type="protein sequence ID" value="WEY86097.1"/>
    <property type="molecule type" value="Genomic_DNA"/>
</dbReference>
<dbReference type="RefSeq" id="WP_043858563.1">
    <property type="nucleotide sequence ID" value="NZ_CP090125.1"/>
</dbReference>
<feature type="domain" description="AB hydrolase-1" evidence="1">
    <location>
        <begin position="29"/>
        <end position="261"/>
    </location>
</feature>
<gene>
    <name evidence="3" type="primary">yugF</name>
    <name evidence="3" type="ORF">P5633_08245</name>
    <name evidence="2" type="ORF">SC09_contig4orf00066</name>
</gene>
<dbReference type="AlphaFoldDB" id="A0A0D1I8N6"/>
<dbReference type="PATRIC" id="fig|1423.173.peg.3854"/>
<dbReference type="InterPro" id="IPR000639">
    <property type="entry name" value="Epox_hydrolase-like"/>
</dbReference>
<evidence type="ECO:0000313" key="3">
    <source>
        <dbReference type="EMBL" id="WEY86097.1"/>
    </source>
</evidence>
<dbReference type="GO" id="GO:0016787">
    <property type="term" value="F:hydrolase activity"/>
    <property type="evidence" value="ECO:0007669"/>
    <property type="project" value="UniProtKB-KW"/>
</dbReference>
<dbReference type="Gene3D" id="3.40.50.1820">
    <property type="entry name" value="alpha/beta hydrolase"/>
    <property type="match status" value="1"/>
</dbReference>
<dbReference type="Pfam" id="PF00561">
    <property type="entry name" value="Abhydrolase_1"/>
    <property type="match status" value="1"/>
</dbReference>
<dbReference type="STRING" id="483913.AN935_15765"/>
<organism evidence="2 4">
    <name type="scientific">Bacillus subtilis</name>
    <dbReference type="NCBI Taxonomy" id="1423"/>
    <lineage>
        <taxon>Bacteria</taxon>
        <taxon>Bacillati</taxon>
        <taxon>Bacillota</taxon>
        <taxon>Bacilli</taxon>
        <taxon>Bacillales</taxon>
        <taxon>Bacillaceae</taxon>
        <taxon>Bacillus</taxon>
    </lineage>
</organism>
<dbReference type="PRINTS" id="PR00111">
    <property type="entry name" value="ABHYDROLASE"/>
</dbReference>
<dbReference type="EMBL" id="JXBC01000013">
    <property type="protein sequence ID" value="KIU05323.1"/>
    <property type="molecule type" value="Genomic_DNA"/>
</dbReference>
<reference evidence="2 4" key="1">
    <citation type="submission" date="2014-12" db="EMBL/GenBank/DDBJ databases">
        <title>Comparative genome analysis of Bacillus coagulans HM-08, Clostridium butyricum HM-68, Bacillus subtilis HM-66 and Bacillus licheniformis BL-09.</title>
        <authorList>
            <person name="Zhang H."/>
        </authorList>
    </citation>
    <scope>NUCLEOTIDE SEQUENCE [LARGE SCALE GENOMIC DNA]</scope>
    <source>
        <strain evidence="2 4">HM-66</strain>
    </source>
</reference>
<keyword evidence="3" id="KW-0378">Hydrolase</keyword>
<reference evidence="3" key="2">
    <citation type="submission" date="2023-03" db="EMBL/GenBank/DDBJ databases">
        <title>Complete genome sequences of 52 Bacillus and Priestia strains isolated from West-African fermentations and 26 reference strains from the DSMZ collection.</title>
        <authorList>
            <person name="Wiedenbein E.S."/>
            <person name="Canoy T.S."/>
            <person name="Hui Y."/>
            <person name="Parkouda C."/>
            <person name="Dawende C."/>
            <person name="Ametefe E."/>
            <person name="Jespersen L."/>
            <person name="Nielsen D.S."/>
        </authorList>
    </citation>
    <scope>NUCLEOTIDE SEQUENCE</scope>
    <source>
        <strain evidence="3">PRO56</strain>
    </source>
</reference>
<evidence type="ECO:0000313" key="2">
    <source>
        <dbReference type="EMBL" id="KIU05323.1"/>
    </source>
</evidence>
<dbReference type="PANTHER" id="PTHR46438:SF11">
    <property type="entry name" value="LIPASE-RELATED"/>
    <property type="match status" value="1"/>
</dbReference>
<evidence type="ECO:0000313" key="4">
    <source>
        <dbReference type="Proteomes" id="UP000032247"/>
    </source>
</evidence>